<dbReference type="SMART" id="SM00020">
    <property type="entry name" value="Tryp_SPc"/>
    <property type="match status" value="1"/>
</dbReference>
<dbReference type="GO" id="GO:0004252">
    <property type="term" value="F:serine-type endopeptidase activity"/>
    <property type="evidence" value="ECO:0007669"/>
    <property type="project" value="InterPro"/>
</dbReference>
<keyword evidence="3" id="KW-0325">Glycoprotein</keyword>
<feature type="domain" description="Peptidase S1" evidence="6">
    <location>
        <begin position="103"/>
        <end position="355"/>
    </location>
</feature>
<dbReference type="InterPro" id="IPR001254">
    <property type="entry name" value="Trypsin_dom"/>
</dbReference>
<sequence length="395" mass="43267">MPNKSHIPPLYDYCRLLRIILYSASSNLHIKVYKSVPYNVRLHLIILWYTVAPRDISYLVCTVYITLSCRTATYCLLVPILVCRKHQLDVCALPKGFFSHVSPAHGEYVSIVEYPHMALLGYGERDSLYYGCGGSLISEDFVLTAAHCTESRVGDPVRWALLGSTNRTVKRPELNDTYQLIEVAQVIPHDEYVPSMKYHDIALLRLAAPAKLHTDGVRPACLNTDMDKDYTGQEATATGWGATFSSGDGSESLIKVDLTVRDLQFCRDNIALNRKDSPRGLVDTQLCAGGGSHGRDTCPGDSGGPLQVHATPSAQIPCMYRILGVVSFGPLCGLGKPSVYTRVAAYVDWIERIVWPTSPDGCANIVPITGTILGWGRNPLRIPNSGPGSVARGSK</sequence>
<dbReference type="EMBL" id="JAPTSV010000011">
    <property type="protein sequence ID" value="KAJ1522499.1"/>
    <property type="molecule type" value="Genomic_DNA"/>
</dbReference>
<dbReference type="InterPro" id="IPR033116">
    <property type="entry name" value="TRYPSIN_SER"/>
</dbReference>
<dbReference type="PRINTS" id="PR00722">
    <property type="entry name" value="CHYMOTRYPSIN"/>
</dbReference>
<comment type="caution">
    <text evidence="7">The sequence shown here is derived from an EMBL/GenBank/DDBJ whole genome shotgun (WGS) entry which is preliminary data.</text>
</comment>
<keyword evidence="5" id="KW-0378">Hydrolase</keyword>
<keyword evidence="8" id="KW-1185">Reference proteome</keyword>
<evidence type="ECO:0000256" key="5">
    <source>
        <dbReference type="RuleBase" id="RU363034"/>
    </source>
</evidence>
<accession>A0AAV7XA17</accession>
<evidence type="ECO:0000256" key="1">
    <source>
        <dbReference type="ARBA" id="ARBA00022729"/>
    </source>
</evidence>
<evidence type="ECO:0000313" key="8">
    <source>
        <dbReference type="Proteomes" id="UP001075354"/>
    </source>
</evidence>
<evidence type="ECO:0000256" key="2">
    <source>
        <dbReference type="ARBA" id="ARBA00023157"/>
    </source>
</evidence>
<gene>
    <name evidence="7" type="ORF">ONE63_001689</name>
</gene>
<keyword evidence="5" id="KW-0720">Serine protease</keyword>
<keyword evidence="2" id="KW-1015">Disulfide bond</keyword>
<keyword evidence="5" id="KW-0645">Protease</keyword>
<evidence type="ECO:0000256" key="3">
    <source>
        <dbReference type="ARBA" id="ARBA00023180"/>
    </source>
</evidence>
<name>A0AAV7XA17_9NEOP</name>
<dbReference type="PROSITE" id="PS00134">
    <property type="entry name" value="TRYPSIN_HIS"/>
    <property type="match status" value="1"/>
</dbReference>
<dbReference type="InterPro" id="IPR051333">
    <property type="entry name" value="CLIP_Serine_Protease"/>
</dbReference>
<dbReference type="SUPFAM" id="SSF50494">
    <property type="entry name" value="Trypsin-like serine proteases"/>
    <property type="match status" value="1"/>
</dbReference>
<proteinExistence type="inferred from homology"/>
<dbReference type="PROSITE" id="PS00135">
    <property type="entry name" value="TRYPSIN_SER"/>
    <property type="match status" value="1"/>
</dbReference>
<dbReference type="InterPro" id="IPR043504">
    <property type="entry name" value="Peptidase_S1_PA_chymotrypsin"/>
</dbReference>
<keyword evidence="1" id="KW-0732">Signal</keyword>
<evidence type="ECO:0000313" key="7">
    <source>
        <dbReference type="EMBL" id="KAJ1522499.1"/>
    </source>
</evidence>
<dbReference type="InterPro" id="IPR009003">
    <property type="entry name" value="Peptidase_S1_PA"/>
</dbReference>
<dbReference type="Proteomes" id="UP001075354">
    <property type="component" value="Chromosome 11"/>
</dbReference>
<protein>
    <recommendedName>
        <fullName evidence="6">Peptidase S1 domain-containing protein</fullName>
    </recommendedName>
</protein>
<dbReference type="Gene3D" id="2.40.10.10">
    <property type="entry name" value="Trypsin-like serine proteases"/>
    <property type="match status" value="1"/>
</dbReference>
<comment type="similarity">
    <text evidence="4">Belongs to the peptidase S1 family. CLIP subfamily.</text>
</comment>
<dbReference type="CDD" id="cd00190">
    <property type="entry name" value="Tryp_SPc"/>
    <property type="match status" value="1"/>
</dbReference>
<dbReference type="Pfam" id="PF00089">
    <property type="entry name" value="Trypsin"/>
    <property type="match status" value="1"/>
</dbReference>
<dbReference type="AlphaFoldDB" id="A0AAV7XA17"/>
<dbReference type="PROSITE" id="PS50240">
    <property type="entry name" value="TRYPSIN_DOM"/>
    <property type="match status" value="1"/>
</dbReference>
<dbReference type="FunFam" id="2.40.10.10:FF:000028">
    <property type="entry name" value="Serine protease easter"/>
    <property type="match status" value="1"/>
</dbReference>
<dbReference type="InterPro" id="IPR018114">
    <property type="entry name" value="TRYPSIN_HIS"/>
</dbReference>
<evidence type="ECO:0000256" key="4">
    <source>
        <dbReference type="ARBA" id="ARBA00024195"/>
    </source>
</evidence>
<evidence type="ECO:0000259" key="6">
    <source>
        <dbReference type="PROSITE" id="PS50240"/>
    </source>
</evidence>
<dbReference type="PANTHER" id="PTHR24260">
    <property type="match status" value="1"/>
</dbReference>
<organism evidence="7 8">
    <name type="scientific">Megalurothrips usitatus</name>
    <name type="common">bean blossom thrips</name>
    <dbReference type="NCBI Taxonomy" id="439358"/>
    <lineage>
        <taxon>Eukaryota</taxon>
        <taxon>Metazoa</taxon>
        <taxon>Ecdysozoa</taxon>
        <taxon>Arthropoda</taxon>
        <taxon>Hexapoda</taxon>
        <taxon>Insecta</taxon>
        <taxon>Pterygota</taxon>
        <taxon>Neoptera</taxon>
        <taxon>Paraneoptera</taxon>
        <taxon>Thysanoptera</taxon>
        <taxon>Terebrantia</taxon>
        <taxon>Thripoidea</taxon>
        <taxon>Thripidae</taxon>
        <taxon>Megalurothrips</taxon>
    </lineage>
</organism>
<dbReference type="GO" id="GO:0006508">
    <property type="term" value="P:proteolysis"/>
    <property type="evidence" value="ECO:0007669"/>
    <property type="project" value="UniProtKB-KW"/>
</dbReference>
<dbReference type="InterPro" id="IPR001314">
    <property type="entry name" value="Peptidase_S1A"/>
</dbReference>
<reference evidence="7" key="1">
    <citation type="submission" date="2022-12" db="EMBL/GenBank/DDBJ databases">
        <title>Chromosome-level genome assembly of the bean flower thrips Megalurothrips usitatus.</title>
        <authorList>
            <person name="Ma L."/>
            <person name="Liu Q."/>
            <person name="Li H."/>
            <person name="Cai W."/>
        </authorList>
    </citation>
    <scope>NUCLEOTIDE SEQUENCE</scope>
    <source>
        <strain evidence="7">Cailab_2022a</strain>
    </source>
</reference>
<dbReference type="PANTHER" id="PTHR24260:SF147">
    <property type="entry name" value="EG:BACR7A4.3 PROTEIN-RELATED"/>
    <property type="match status" value="1"/>
</dbReference>